<accession>A0ACC2IR97</accession>
<protein>
    <submittedName>
        <fullName evidence="1">Uncharacterized protein</fullName>
    </submittedName>
</protein>
<dbReference type="EMBL" id="JAPHNI010000046">
    <property type="protein sequence ID" value="KAJ8117628.1"/>
    <property type="molecule type" value="Genomic_DNA"/>
</dbReference>
<reference evidence="1" key="1">
    <citation type="submission" date="2022-11" db="EMBL/GenBank/DDBJ databases">
        <title>Genome Sequence of Boeremia exigua.</title>
        <authorList>
            <person name="Buettner E."/>
        </authorList>
    </citation>
    <scope>NUCLEOTIDE SEQUENCE</scope>
    <source>
        <strain evidence="1">CU02</strain>
    </source>
</reference>
<sequence>MKQRLLSCDAAWAVMPDCVDEELDESEDRDDDGVRLRCPAVGGAKREIEAVVGRGRRRGGRRELCRLLLAGLLEVRQPAGLRAVGAALHLAVAGEAEVVGPLHLGSHGGGGGGVVVEGARALTGGWGGEGASAQKGRGVLYQVVSPQAGVIQESGLKRSAVETAAGGRPIRPWPCAAPATGEPHAPPQDAGVSEHGPTLQPRGYFSRSRRKLAHAPLFARHARSSNAAVGALRFARGPVGHHGAASTPSRRANDSLARGDFRVPAASSLRLATLHAWPCYAASNSAPAAPPGAGQSSRSSSLSLVRHHGQKA</sequence>
<proteinExistence type="predicted"/>
<evidence type="ECO:0000313" key="2">
    <source>
        <dbReference type="Proteomes" id="UP001153331"/>
    </source>
</evidence>
<evidence type="ECO:0000313" key="1">
    <source>
        <dbReference type="EMBL" id="KAJ8117628.1"/>
    </source>
</evidence>
<keyword evidence="2" id="KW-1185">Reference proteome</keyword>
<dbReference type="Proteomes" id="UP001153331">
    <property type="component" value="Unassembled WGS sequence"/>
</dbReference>
<organism evidence="1 2">
    <name type="scientific">Boeremia exigua</name>
    <dbReference type="NCBI Taxonomy" id="749465"/>
    <lineage>
        <taxon>Eukaryota</taxon>
        <taxon>Fungi</taxon>
        <taxon>Dikarya</taxon>
        <taxon>Ascomycota</taxon>
        <taxon>Pezizomycotina</taxon>
        <taxon>Dothideomycetes</taxon>
        <taxon>Pleosporomycetidae</taxon>
        <taxon>Pleosporales</taxon>
        <taxon>Pleosporineae</taxon>
        <taxon>Didymellaceae</taxon>
        <taxon>Boeremia</taxon>
    </lineage>
</organism>
<comment type="caution">
    <text evidence="1">The sequence shown here is derived from an EMBL/GenBank/DDBJ whole genome shotgun (WGS) entry which is preliminary data.</text>
</comment>
<name>A0ACC2IR97_9PLEO</name>
<gene>
    <name evidence="1" type="ORF">OPT61_g1215</name>
</gene>